<keyword evidence="1" id="KW-1133">Transmembrane helix</keyword>
<accession>A0ABR8BLG9</accession>
<keyword evidence="1" id="KW-0812">Transmembrane</keyword>
<organism evidence="2 3">
    <name type="scientific">Nostoc parmelioides FACHB-3921</name>
    <dbReference type="NCBI Taxonomy" id="2692909"/>
    <lineage>
        <taxon>Bacteria</taxon>
        <taxon>Bacillati</taxon>
        <taxon>Cyanobacteriota</taxon>
        <taxon>Cyanophyceae</taxon>
        <taxon>Nostocales</taxon>
        <taxon>Nostocaceae</taxon>
        <taxon>Nostoc</taxon>
    </lineage>
</organism>
<sequence length="79" mass="8475">MTKINQNQQNLTLQAIKVAQGLNEKLPQAIPVIGSGNATYQVDITPVLLQNPYSPFAISLSIAIVIGALAGFIRTLKSR</sequence>
<evidence type="ECO:0000313" key="3">
    <source>
        <dbReference type="Proteomes" id="UP000621307"/>
    </source>
</evidence>
<reference evidence="2 3" key="1">
    <citation type="journal article" date="2020" name="ISME J.">
        <title>Comparative genomics reveals insights into cyanobacterial evolution and habitat adaptation.</title>
        <authorList>
            <person name="Chen M.Y."/>
            <person name="Teng W.K."/>
            <person name="Zhao L."/>
            <person name="Hu C.X."/>
            <person name="Zhou Y.K."/>
            <person name="Han B.P."/>
            <person name="Song L.R."/>
            <person name="Shu W.S."/>
        </authorList>
    </citation>
    <scope>NUCLEOTIDE SEQUENCE [LARGE SCALE GENOMIC DNA]</scope>
    <source>
        <strain evidence="2 3">FACHB-3921</strain>
    </source>
</reference>
<dbReference type="EMBL" id="JACJQL010000062">
    <property type="protein sequence ID" value="MBD2254716.1"/>
    <property type="molecule type" value="Genomic_DNA"/>
</dbReference>
<keyword evidence="3" id="KW-1185">Reference proteome</keyword>
<protein>
    <submittedName>
        <fullName evidence="2">Uncharacterized protein</fullName>
    </submittedName>
</protein>
<keyword evidence="1" id="KW-0472">Membrane</keyword>
<name>A0ABR8BLG9_9NOSO</name>
<evidence type="ECO:0000256" key="1">
    <source>
        <dbReference type="SAM" id="Phobius"/>
    </source>
</evidence>
<evidence type="ECO:0000313" key="2">
    <source>
        <dbReference type="EMBL" id="MBD2254716.1"/>
    </source>
</evidence>
<dbReference type="RefSeq" id="WP_190571069.1">
    <property type="nucleotide sequence ID" value="NZ_JACJQL010000062.1"/>
</dbReference>
<gene>
    <name evidence="2" type="ORF">H6G14_26120</name>
</gene>
<dbReference type="Proteomes" id="UP000621307">
    <property type="component" value="Unassembled WGS sequence"/>
</dbReference>
<feature type="transmembrane region" description="Helical" evidence="1">
    <location>
        <begin position="53"/>
        <end position="73"/>
    </location>
</feature>
<comment type="caution">
    <text evidence="2">The sequence shown here is derived from an EMBL/GenBank/DDBJ whole genome shotgun (WGS) entry which is preliminary data.</text>
</comment>
<proteinExistence type="predicted"/>